<dbReference type="InParanoid" id="A0A177C9W3"/>
<organism evidence="2 3">
    <name type="scientific">Paraphaeosphaeria sporulosa</name>
    <dbReference type="NCBI Taxonomy" id="1460663"/>
    <lineage>
        <taxon>Eukaryota</taxon>
        <taxon>Fungi</taxon>
        <taxon>Dikarya</taxon>
        <taxon>Ascomycota</taxon>
        <taxon>Pezizomycotina</taxon>
        <taxon>Dothideomycetes</taxon>
        <taxon>Pleosporomycetidae</taxon>
        <taxon>Pleosporales</taxon>
        <taxon>Massarineae</taxon>
        <taxon>Didymosphaeriaceae</taxon>
        <taxon>Paraphaeosphaeria</taxon>
    </lineage>
</organism>
<proteinExistence type="predicted"/>
<feature type="transmembrane region" description="Helical" evidence="1">
    <location>
        <begin position="12"/>
        <end position="29"/>
    </location>
</feature>
<evidence type="ECO:0000313" key="2">
    <source>
        <dbReference type="EMBL" id="OAG03547.1"/>
    </source>
</evidence>
<dbReference type="RefSeq" id="XP_018033912.1">
    <property type="nucleotide sequence ID" value="XM_018187642.1"/>
</dbReference>
<keyword evidence="3" id="KW-1185">Reference proteome</keyword>
<protein>
    <submittedName>
        <fullName evidence="2">Uncharacterized protein</fullName>
    </submittedName>
</protein>
<dbReference type="Proteomes" id="UP000077069">
    <property type="component" value="Unassembled WGS sequence"/>
</dbReference>
<evidence type="ECO:0000313" key="3">
    <source>
        <dbReference type="Proteomes" id="UP000077069"/>
    </source>
</evidence>
<gene>
    <name evidence="2" type="ORF">CC84DRAFT_857739</name>
</gene>
<dbReference type="AlphaFoldDB" id="A0A177C9W3"/>
<dbReference type="EMBL" id="KV441554">
    <property type="protein sequence ID" value="OAG03547.1"/>
    <property type="molecule type" value="Genomic_DNA"/>
</dbReference>
<keyword evidence="1" id="KW-0472">Membrane</keyword>
<reference evidence="2 3" key="1">
    <citation type="submission" date="2016-05" db="EMBL/GenBank/DDBJ databases">
        <title>Comparative analysis of secretome profiles of manganese(II)-oxidizing ascomycete fungi.</title>
        <authorList>
            <consortium name="DOE Joint Genome Institute"/>
            <person name="Zeiner C.A."/>
            <person name="Purvine S.O."/>
            <person name="Zink E.M."/>
            <person name="Wu S."/>
            <person name="Pasa-Tolic L."/>
            <person name="Chaput D.L."/>
            <person name="Haridas S."/>
            <person name="Grigoriev I.V."/>
            <person name="Santelli C.M."/>
            <person name="Hansel C.M."/>
        </authorList>
    </citation>
    <scope>NUCLEOTIDE SEQUENCE [LARGE SCALE GENOMIC DNA]</scope>
    <source>
        <strain evidence="2 3">AP3s5-JAC2a</strain>
    </source>
</reference>
<keyword evidence="1" id="KW-0812">Transmembrane</keyword>
<sequence length="202" mass="22860">MQPELRDINTGTTLFSICYFSCVVVMMAFRNGPGPPQWRRVTMRSVRQRVETMCTRQEAAYQNRMARVNYLCDADVLAPFRYIRGLGAGMRQGADSRIRQTACCAAILHADRVGSVSILLSKRCYRNVVFVEQLSRASYVRHFSQLIHLIYPHPLLDVFGWKAPGGMIGKGMRPLGAEQPLEHPCGVAGRPLVWIITTMYCF</sequence>
<evidence type="ECO:0000256" key="1">
    <source>
        <dbReference type="SAM" id="Phobius"/>
    </source>
</evidence>
<keyword evidence="1" id="KW-1133">Transmembrane helix</keyword>
<name>A0A177C9W3_9PLEO</name>
<dbReference type="GeneID" id="28771128"/>
<accession>A0A177C9W3</accession>